<keyword evidence="5 6" id="KW-0694">RNA-binding</keyword>
<dbReference type="InterPro" id="IPR000100">
    <property type="entry name" value="RNase_P"/>
</dbReference>
<dbReference type="GO" id="GO:0004526">
    <property type="term" value="F:ribonuclease P activity"/>
    <property type="evidence" value="ECO:0007669"/>
    <property type="project" value="UniProtKB-UniRule"/>
</dbReference>
<keyword evidence="1 6" id="KW-0819">tRNA processing</keyword>
<evidence type="ECO:0000256" key="7">
    <source>
        <dbReference type="NCBIfam" id="TIGR00188"/>
    </source>
</evidence>
<dbReference type="GO" id="GO:0030677">
    <property type="term" value="C:ribonuclease P complex"/>
    <property type="evidence" value="ECO:0007669"/>
    <property type="project" value="TreeGrafter"/>
</dbReference>
<comment type="caution">
    <text evidence="8">The sequence shown here is derived from an EMBL/GenBank/DDBJ whole genome shotgun (WGS) entry which is preliminary data.</text>
</comment>
<dbReference type="NCBIfam" id="TIGR00188">
    <property type="entry name" value="rnpA"/>
    <property type="match status" value="1"/>
</dbReference>
<comment type="similarity">
    <text evidence="6">Belongs to the RnpA family.</text>
</comment>
<gene>
    <name evidence="6 8" type="primary">rnpA</name>
    <name evidence="8" type="ORF">FYJ51_12195</name>
</gene>
<keyword evidence="3 6" id="KW-0255">Endonuclease</keyword>
<keyword evidence="9" id="KW-1185">Reference proteome</keyword>
<dbReference type="AlphaFoldDB" id="A0A7X2NU84"/>
<proteinExistence type="inferred from homology"/>
<evidence type="ECO:0000256" key="5">
    <source>
        <dbReference type="ARBA" id="ARBA00022884"/>
    </source>
</evidence>
<organism evidence="8 9">
    <name type="scientific">Stecheria intestinalis</name>
    <dbReference type="NCBI Taxonomy" id="2606630"/>
    <lineage>
        <taxon>Bacteria</taxon>
        <taxon>Bacillati</taxon>
        <taxon>Bacillota</taxon>
        <taxon>Erysipelotrichia</taxon>
        <taxon>Erysipelotrichales</taxon>
        <taxon>Erysipelotrichaceae</taxon>
        <taxon>Stecheria</taxon>
    </lineage>
</organism>
<dbReference type="SUPFAM" id="SSF54211">
    <property type="entry name" value="Ribosomal protein S5 domain 2-like"/>
    <property type="match status" value="1"/>
</dbReference>
<dbReference type="Proteomes" id="UP000461880">
    <property type="component" value="Unassembled WGS sequence"/>
</dbReference>
<keyword evidence="4 6" id="KW-0378">Hydrolase</keyword>
<dbReference type="GO" id="GO:0042781">
    <property type="term" value="F:3'-tRNA processing endoribonuclease activity"/>
    <property type="evidence" value="ECO:0007669"/>
    <property type="project" value="TreeGrafter"/>
</dbReference>
<keyword evidence="2 6" id="KW-0540">Nuclease</keyword>
<comment type="subunit">
    <text evidence="6">Consists of a catalytic RNA component (M1 or rnpB) and a protein subunit.</text>
</comment>
<dbReference type="EMBL" id="VUMN01000042">
    <property type="protein sequence ID" value="MSS59654.1"/>
    <property type="molecule type" value="Genomic_DNA"/>
</dbReference>
<dbReference type="RefSeq" id="WP_105302420.1">
    <property type="nucleotide sequence ID" value="NZ_JAQXPC010000084.1"/>
</dbReference>
<reference evidence="8 9" key="1">
    <citation type="submission" date="2019-08" db="EMBL/GenBank/DDBJ databases">
        <title>In-depth cultivation of the pig gut microbiome towards novel bacterial diversity and tailored functional studies.</title>
        <authorList>
            <person name="Wylensek D."/>
            <person name="Hitch T.C.A."/>
            <person name="Clavel T."/>
        </authorList>
    </citation>
    <scope>NUCLEOTIDE SEQUENCE [LARGE SCALE GENOMIC DNA]</scope>
    <source>
        <strain evidence="8 9">Oil+RF-744-GAM-WT-6</strain>
    </source>
</reference>
<dbReference type="PANTHER" id="PTHR33992:SF1">
    <property type="entry name" value="RIBONUCLEASE P PROTEIN COMPONENT"/>
    <property type="match status" value="1"/>
</dbReference>
<dbReference type="Gene3D" id="3.30.230.10">
    <property type="match status" value="1"/>
</dbReference>
<evidence type="ECO:0000256" key="3">
    <source>
        <dbReference type="ARBA" id="ARBA00022759"/>
    </source>
</evidence>
<dbReference type="PANTHER" id="PTHR33992">
    <property type="entry name" value="RIBONUCLEASE P PROTEIN COMPONENT"/>
    <property type="match status" value="1"/>
</dbReference>
<dbReference type="InterPro" id="IPR014721">
    <property type="entry name" value="Ribsml_uS5_D2-typ_fold_subgr"/>
</dbReference>
<evidence type="ECO:0000313" key="9">
    <source>
        <dbReference type="Proteomes" id="UP000461880"/>
    </source>
</evidence>
<evidence type="ECO:0000256" key="6">
    <source>
        <dbReference type="HAMAP-Rule" id="MF_00227"/>
    </source>
</evidence>
<accession>A0A7X2NU84</accession>
<name>A0A7X2NU84_9FIRM</name>
<evidence type="ECO:0000256" key="1">
    <source>
        <dbReference type="ARBA" id="ARBA00022694"/>
    </source>
</evidence>
<evidence type="ECO:0000313" key="8">
    <source>
        <dbReference type="EMBL" id="MSS59654.1"/>
    </source>
</evidence>
<evidence type="ECO:0000256" key="4">
    <source>
        <dbReference type="ARBA" id="ARBA00022801"/>
    </source>
</evidence>
<dbReference type="HAMAP" id="MF_00227">
    <property type="entry name" value="RNase_P"/>
    <property type="match status" value="1"/>
</dbReference>
<dbReference type="EC" id="3.1.26.5" evidence="6 7"/>
<sequence>MKKKNRVRKSQEFQSLIHGGKKEANMSFVLYHAQKKEEEARIGISLSKKIGCAVDRNHIKRQVRMMCQDLIDFSSCPQDAILIVRFGYKNLDYEANKKNLEKLFLKSTMK</sequence>
<dbReference type="GO" id="GO:0001682">
    <property type="term" value="P:tRNA 5'-leader removal"/>
    <property type="evidence" value="ECO:0007669"/>
    <property type="project" value="UniProtKB-UniRule"/>
</dbReference>
<dbReference type="InterPro" id="IPR020568">
    <property type="entry name" value="Ribosomal_Su5_D2-typ_SF"/>
</dbReference>
<comment type="catalytic activity">
    <reaction evidence="6">
        <text>Endonucleolytic cleavage of RNA, removing 5'-extranucleotides from tRNA precursor.</text>
        <dbReference type="EC" id="3.1.26.5"/>
    </reaction>
</comment>
<comment type="function">
    <text evidence="6">RNaseP catalyzes the removal of the 5'-leader sequence from pre-tRNA to produce the mature 5'-terminus. It can also cleave other RNA substrates such as 4.5S RNA. The protein component plays an auxiliary but essential role in vivo by binding to the 5'-leader sequence and broadening the substrate specificity of the ribozyme.</text>
</comment>
<dbReference type="Pfam" id="PF00825">
    <property type="entry name" value="Ribonuclease_P"/>
    <property type="match status" value="1"/>
</dbReference>
<evidence type="ECO:0000256" key="2">
    <source>
        <dbReference type="ARBA" id="ARBA00022722"/>
    </source>
</evidence>
<protein>
    <recommendedName>
        <fullName evidence="6 7">Ribonuclease P protein component</fullName>
        <shortName evidence="6">RNase P protein</shortName>
        <shortName evidence="6">RNaseP protein</shortName>
        <ecNumber evidence="6 7">3.1.26.5</ecNumber>
    </recommendedName>
    <alternativeName>
        <fullName evidence="6">Protein C5</fullName>
    </alternativeName>
</protein>
<dbReference type="GO" id="GO:0000049">
    <property type="term" value="F:tRNA binding"/>
    <property type="evidence" value="ECO:0007669"/>
    <property type="project" value="UniProtKB-UniRule"/>
</dbReference>